<feature type="compositionally biased region" description="Polar residues" evidence="1">
    <location>
        <begin position="1"/>
        <end position="17"/>
    </location>
</feature>
<evidence type="ECO:0000313" key="3">
    <source>
        <dbReference type="Proteomes" id="UP000703661"/>
    </source>
</evidence>
<feature type="region of interest" description="Disordered" evidence="1">
    <location>
        <begin position="1"/>
        <end position="20"/>
    </location>
</feature>
<reference evidence="2" key="1">
    <citation type="journal article" date="2020" name="Fungal Divers.">
        <title>Resolving the Mortierellaceae phylogeny through synthesis of multi-gene phylogenetics and phylogenomics.</title>
        <authorList>
            <person name="Vandepol N."/>
            <person name="Liber J."/>
            <person name="Desiro A."/>
            <person name="Na H."/>
            <person name="Kennedy M."/>
            <person name="Barry K."/>
            <person name="Grigoriev I.V."/>
            <person name="Miller A.N."/>
            <person name="O'Donnell K."/>
            <person name="Stajich J.E."/>
            <person name="Bonito G."/>
        </authorList>
    </citation>
    <scope>NUCLEOTIDE SEQUENCE</scope>
    <source>
        <strain evidence="2">NRRL 2769</strain>
    </source>
</reference>
<dbReference type="AlphaFoldDB" id="A0A9P6SRM6"/>
<dbReference type="Proteomes" id="UP000703661">
    <property type="component" value="Unassembled WGS sequence"/>
</dbReference>
<feature type="non-terminal residue" evidence="2">
    <location>
        <position position="63"/>
    </location>
</feature>
<evidence type="ECO:0000313" key="2">
    <source>
        <dbReference type="EMBL" id="KAF9994005.1"/>
    </source>
</evidence>
<comment type="caution">
    <text evidence="2">The sequence shown here is derived from an EMBL/GenBank/DDBJ whole genome shotgun (WGS) entry which is preliminary data.</text>
</comment>
<protein>
    <submittedName>
        <fullName evidence="2">Uncharacterized protein</fullName>
    </submittedName>
</protein>
<name>A0A9P6SRM6_9FUNG</name>
<accession>A0A9P6SRM6</accession>
<sequence>MPIKPNRSQRPHSNPNYPQVEVDTNAICFFTISETTQATNTVNPSLPVQALVQDTTPHPTSAQ</sequence>
<proteinExistence type="predicted"/>
<evidence type="ECO:0000256" key="1">
    <source>
        <dbReference type="SAM" id="MobiDB-lite"/>
    </source>
</evidence>
<gene>
    <name evidence="2" type="ORF">BGZ80_007945</name>
</gene>
<keyword evidence="3" id="KW-1185">Reference proteome</keyword>
<dbReference type="EMBL" id="JAAAID010004179">
    <property type="protein sequence ID" value="KAF9994005.1"/>
    <property type="molecule type" value="Genomic_DNA"/>
</dbReference>
<organism evidence="2 3">
    <name type="scientific">Entomortierella chlamydospora</name>
    <dbReference type="NCBI Taxonomy" id="101097"/>
    <lineage>
        <taxon>Eukaryota</taxon>
        <taxon>Fungi</taxon>
        <taxon>Fungi incertae sedis</taxon>
        <taxon>Mucoromycota</taxon>
        <taxon>Mortierellomycotina</taxon>
        <taxon>Mortierellomycetes</taxon>
        <taxon>Mortierellales</taxon>
        <taxon>Mortierellaceae</taxon>
        <taxon>Entomortierella</taxon>
    </lineage>
</organism>